<feature type="region of interest" description="Disordered" evidence="1">
    <location>
        <begin position="13"/>
        <end position="38"/>
    </location>
</feature>
<evidence type="ECO:0000313" key="3">
    <source>
        <dbReference type="Proteomes" id="UP001215956"/>
    </source>
</evidence>
<sequence length="64" mass="6618">MNCDVLVAGAFPSGIASGPRLGGNSQGRGEGNYVEVPRKEDGLTDGSHIFDRVIGHVDVYGCGL</sequence>
<dbReference type="EMBL" id="JARFPL010000001">
    <property type="protein sequence ID" value="MDF0591983.1"/>
    <property type="molecule type" value="Genomic_DNA"/>
</dbReference>
<evidence type="ECO:0000313" key="2">
    <source>
        <dbReference type="EMBL" id="MDF0591983.1"/>
    </source>
</evidence>
<comment type="caution">
    <text evidence="2">The sequence shown here is derived from an EMBL/GenBank/DDBJ whole genome shotgun (WGS) entry which is preliminary data.</text>
</comment>
<proteinExistence type="predicted"/>
<accession>A0ABT5XBB4</accession>
<gene>
    <name evidence="2" type="ORF">P0O24_00075</name>
</gene>
<protein>
    <submittedName>
        <fullName evidence="2">Uncharacterized protein</fullName>
    </submittedName>
</protein>
<dbReference type="Proteomes" id="UP001215956">
    <property type="component" value="Unassembled WGS sequence"/>
</dbReference>
<name>A0ABT5XBB4_9EURY</name>
<evidence type="ECO:0000256" key="1">
    <source>
        <dbReference type="SAM" id="MobiDB-lite"/>
    </source>
</evidence>
<organism evidence="2 3">
    <name type="scientific">Candidatus Methanocrinis alkalitolerans</name>
    <dbReference type="NCBI Taxonomy" id="3033395"/>
    <lineage>
        <taxon>Archaea</taxon>
        <taxon>Methanobacteriati</taxon>
        <taxon>Methanobacteriota</taxon>
        <taxon>Stenosarchaea group</taxon>
        <taxon>Methanomicrobia</taxon>
        <taxon>Methanotrichales</taxon>
        <taxon>Methanotrichaceae</taxon>
        <taxon>Methanocrinis</taxon>
    </lineage>
</organism>
<feature type="compositionally biased region" description="Gly residues" evidence="1">
    <location>
        <begin position="20"/>
        <end position="30"/>
    </location>
</feature>
<keyword evidence="3" id="KW-1185">Reference proteome</keyword>
<reference evidence="2 3" key="1">
    <citation type="submission" date="2023-03" db="EMBL/GenBank/DDBJ databases">
        <title>Whole genome sequencing of Methanotrichaceae archaeon M04Ac.</title>
        <authorList>
            <person name="Khomyakova M.A."/>
            <person name="Merkel A.Y."/>
            <person name="Slobodkin A.I."/>
        </authorList>
    </citation>
    <scope>NUCLEOTIDE SEQUENCE [LARGE SCALE GENOMIC DNA]</scope>
    <source>
        <strain evidence="2 3">M04Ac</strain>
    </source>
</reference>